<name>A0ABV8EXV5_9ACTN</name>
<accession>A0ABV8EXV5</accession>
<evidence type="ECO:0000256" key="1">
    <source>
        <dbReference type="SAM" id="MobiDB-lite"/>
    </source>
</evidence>
<dbReference type="Proteomes" id="UP001595698">
    <property type="component" value="Unassembled WGS sequence"/>
</dbReference>
<gene>
    <name evidence="2" type="ORF">ACFOYY_07190</name>
</gene>
<feature type="region of interest" description="Disordered" evidence="1">
    <location>
        <begin position="46"/>
        <end position="75"/>
    </location>
</feature>
<reference evidence="3" key="1">
    <citation type="journal article" date="2019" name="Int. J. Syst. Evol. Microbiol.">
        <title>The Global Catalogue of Microorganisms (GCM) 10K type strain sequencing project: providing services to taxonomists for standard genome sequencing and annotation.</title>
        <authorList>
            <consortium name="The Broad Institute Genomics Platform"/>
            <consortium name="The Broad Institute Genome Sequencing Center for Infectious Disease"/>
            <person name="Wu L."/>
            <person name="Ma J."/>
        </authorList>
    </citation>
    <scope>NUCLEOTIDE SEQUENCE [LARGE SCALE GENOMIC DNA]</scope>
    <source>
        <strain evidence="3">TBRC 7912</strain>
    </source>
</reference>
<evidence type="ECO:0000313" key="3">
    <source>
        <dbReference type="Proteomes" id="UP001595698"/>
    </source>
</evidence>
<keyword evidence="3" id="KW-1185">Reference proteome</keyword>
<organism evidence="2 3">
    <name type="scientific">Streptosporangium jomthongense</name>
    <dbReference type="NCBI Taxonomy" id="1193683"/>
    <lineage>
        <taxon>Bacteria</taxon>
        <taxon>Bacillati</taxon>
        <taxon>Actinomycetota</taxon>
        <taxon>Actinomycetes</taxon>
        <taxon>Streptosporangiales</taxon>
        <taxon>Streptosporangiaceae</taxon>
        <taxon>Streptosporangium</taxon>
    </lineage>
</organism>
<evidence type="ECO:0000313" key="2">
    <source>
        <dbReference type="EMBL" id="MFC3979897.1"/>
    </source>
</evidence>
<dbReference type="EMBL" id="JBHSBC010000004">
    <property type="protein sequence ID" value="MFC3979897.1"/>
    <property type="molecule type" value="Genomic_DNA"/>
</dbReference>
<comment type="caution">
    <text evidence="2">The sequence shown here is derived from an EMBL/GenBank/DDBJ whole genome shotgun (WGS) entry which is preliminary data.</text>
</comment>
<dbReference type="RefSeq" id="WP_352011216.1">
    <property type="nucleotide sequence ID" value="NZ_JBHSBC010000004.1"/>
</dbReference>
<protein>
    <submittedName>
        <fullName evidence="2">Uncharacterized protein</fullName>
    </submittedName>
</protein>
<proteinExistence type="predicted"/>
<feature type="compositionally biased region" description="Gly residues" evidence="1">
    <location>
        <begin position="55"/>
        <end position="67"/>
    </location>
</feature>
<sequence>MPDANEEKVSEGRSTISVEGRKILGESILNGIIAPGEVIAGSLDYNQHGGNYSQRGGGNYTQGGGGNYDQAPLQK</sequence>